<dbReference type="InterPro" id="IPR013126">
    <property type="entry name" value="Hsp_70_fam"/>
</dbReference>
<comment type="similarity">
    <text evidence="1">Belongs to the heat shock protein 70 family.</text>
</comment>
<evidence type="ECO:0000256" key="3">
    <source>
        <dbReference type="ARBA" id="ARBA00022840"/>
    </source>
</evidence>
<dbReference type="GeneID" id="117647927"/>
<feature type="coiled-coil region" evidence="4">
    <location>
        <begin position="801"/>
        <end position="828"/>
    </location>
</feature>
<dbReference type="PROSITE" id="PS01036">
    <property type="entry name" value="HSP70_3"/>
    <property type="match status" value="1"/>
</dbReference>
<dbReference type="SUPFAM" id="SSF53067">
    <property type="entry name" value="Actin-like ATPase domain"/>
    <property type="match status" value="2"/>
</dbReference>
<dbReference type="InterPro" id="IPR018181">
    <property type="entry name" value="Heat_shock_70_CS"/>
</dbReference>
<gene>
    <name evidence="6" type="primary">LOC117647927</name>
</gene>
<evidence type="ECO:0000313" key="5">
    <source>
        <dbReference type="Proteomes" id="UP000515158"/>
    </source>
</evidence>
<dbReference type="Proteomes" id="UP000515158">
    <property type="component" value="Unplaced"/>
</dbReference>
<sequence length="1586" mass="176482">METRSSRTQSLRQAGPEDDGVVLGIDFGCTKMAVAVVQDGDVDVLPNDIGARTTPSVVHVQVEDGEQRQTAQTGEAALRLAVSDPDKTIRNVKRVIGRPYSSVCRDPGKPLLGPVKLTGGDEDATWIRLGSLILSPEEIAGTLLLDVRKFAEAHLNRRDIRKAVIAVPSYFNIAQRQGIIDAARLAGLPEVRLVNETTAAALAFAHDREGPKLVVVVDVGGGGGSVSVVMVDGGGVQVVRTCGKRLPGGDEFDIRMINYLWTVIREEHGKEVEDHRSMEILRSTWEKAKQKLSRIPHVEISTFLPAIDKELKHTIPRSLFEAECSDLFDFILHEISRTLKNAMGSLPEGSCVDHVVLVGGSSRIPHLRAEIDKLLPGKLHKALSPDEAVARGAALLAAGAVRVDREVVGRDTYVTIGGTTFFYDADELLVEKVLRADVRAKEYFAVQQASEYGTNTLEDIYEEERRLYEFRFNTSGIMLCFGTDRSQMSLKPAYCLDSQRLQHLERKMERQMHGQKVEMDRAQAKNSLENFLREELAKETVQDAWQKEERQLRDLCKQTLDDISRDPNLSKERADKILSLVSTRREEINKARISAAMEVRRKELREKLATHLAKYLQEEVSPDSAYARADWAADGEWLKGPGQTADLAELQRRLMEARRRKDALEAGRRARLQGVKNGLETTLNSLSLSLQDVQNSSDIVCEKLEKHLHLYTAKSKEMSEWLERHPNAHVTDFEERLNDATEMLKDWNTVCQTHFRSKLELKLNETLQMCPKDEKWSLRYTEKFSNIECWLNSSESQSASADAFRSKLQDVNKEAAMLKKELKSMSTDLLGKLSTNLEVYLSSELTSKETPCFAQAVEFKQYCREVHNWIKKYPNASYNALHDNHVELCRRARDLKRSQHQFKKLISKTALAKQIRSIQAKHINEHDIARDLEESLVALSKKYRVSYVENEEAHFDQIQACLKELNEKEVEIKNERNNRLIARSLLEAALDLVTEKGYSKLASPHRHWLQSLPARPAAEFEKRRCRVLADAGVEDGLQMLLPSGETNANGSSKSGLQVKLECIPQTIPTHEASGEKAEDMDVETATSGSAQSRDTVLRLMRDLWTRASDVVAPRGWQALPAAGLEPLLAQQLHVLQSLVVALALRTLREAKEAGAMSLLVDTRQDDTRCLASLAVRYVDARGQPVERLLVVREVQIWNDDGAALLQSFSSLCSQADVDWKALLVGVSAEAAGLVGQTFLNHLQALVKDTVPELVNAGVPLEDTVVASCYRRLREDDTYRVIGSFFSTIDSLRSLFAAGSPSFAVLRRACASLQPGDDPWRTYSTSIGFVSAERQGVVEALNDLVDVRPHLYQTASVLAKSLAPSSKGDPFTVCLAAFGKLFQLMGDFFRLVDFPSAFHADRAHLLQEHPFSATEEVAATLLGQIRTTLTFREWSLEWEKNLGAVVSKCVEVTAQAVVRARDQLVHLATALTQRVSSDQLQAQQLNGSQFPTLSAALSSGLSLVVFQQCVPDVGSRVVRALATPLLPPNGPRSTEQLGKAFAQTAGCPADRVGCFAMLATHTPNEDALSEAMRILTLSDVRRLQNAC</sequence>
<evidence type="ECO:0000256" key="1">
    <source>
        <dbReference type="ARBA" id="ARBA00007381"/>
    </source>
</evidence>
<dbReference type="GO" id="GO:0034663">
    <property type="term" value="C:endoplasmic reticulum chaperone complex"/>
    <property type="evidence" value="ECO:0007669"/>
    <property type="project" value="TreeGrafter"/>
</dbReference>
<dbReference type="InterPro" id="IPR043129">
    <property type="entry name" value="ATPase_NBD"/>
</dbReference>
<keyword evidence="4" id="KW-0175">Coiled coil</keyword>
<keyword evidence="5" id="KW-1185">Reference proteome</keyword>
<dbReference type="PANTHER" id="PTHR45639">
    <property type="entry name" value="HSC70CB, ISOFORM G-RELATED"/>
    <property type="match status" value="1"/>
</dbReference>
<dbReference type="GO" id="GO:0030968">
    <property type="term" value="P:endoplasmic reticulum unfolded protein response"/>
    <property type="evidence" value="ECO:0007669"/>
    <property type="project" value="TreeGrafter"/>
</dbReference>
<accession>A0A6P8ZQG3</accession>
<keyword evidence="3" id="KW-0067">ATP-binding</keyword>
<organism evidence="6">
    <name type="scientific">Thrips palmi</name>
    <name type="common">Melon thrips</name>
    <dbReference type="NCBI Taxonomy" id="161013"/>
    <lineage>
        <taxon>Eukaryota</taxon>
        <taxon>Metazoa</taxon>
        <taxon>Ecdysozoa</taxon>
        <taxon>Arthropoda</taxon>
        <taxon>Hexapoda</taxon>
        <taxon>Insecta</taxon>
        <taxon>Pterygota</taxon>
        <taxon>Neoptera</taxon>
        <taxon>Paraneoptera</taxon>
        <taxon>Thysanoptera</taxon>
        <taxon>Terebrantia</taxon>
        <taxon>Thripoidea</taxon>
        <taxon>Thripidae</taxon>
        <taxon>Thrips</taxon>
    </lineage>
</organism>
<dbReference type="RefSeq" id="XP_034245804.1">
    <property type="nucleotide sequence ID" value="XM_034389913.1"/>
</dbReference>
<keyword evidence="2" id="KW-0547">Nucleotide-binding</keyword>
<dbReference type="GO" id="GO:0005524">
    <property type="term" value="F:ATP binding"/>
    <property type="evidence" value="ECO:0007669"/>
    <property type="project" value="UniProtKB-KW"/>
</dbReference>
<dbReference type="Pfam" id="PF00012">
    <property type="entry name" value="HSP70"/>
    <property type="match status" value="1"/>
</dbReference>
<protein>
    <submittedName>
        <fullName evidence="6">Uncharacterized protein LOC117647927</fullName>
    </submittedName>
</protein>
<evidence type="ECO:0000256" key="4">
    <source>
        <dbReference type="SAM" id="Coils"/>
    </source>
</evidence>
<dbReference type="FunFam" id="3.90.640.10:FF:000003">
    <property type="entry name" value="Molecular chaperone DnaK"/>
    <property type="match status" value="1"/>
</dbReference>
<dbReference type="PRINTS" id="PR00301">
    <property type="entry name" value="HEATSHOCK70"/>
</dbReference>
<dbReference type="KEGG" id="tpal:117647927"/>
<dbReference type="GO" id="GO:0140662">
    <property type="term" value="F:ATP-dependent protein folding chaperone"/>
    <property type="evidence" value="ECO:0007669"/>
    <property type="project" value="InterPro"/>
</dbReference>
<proteinExistence type="inferred from homology"/>
<dbReference type="Gene3D" id="3.90.640.10">
    <property type="entry name" value="Actin, Chain A, domain 4"/>
    <property type="match status" value="1"/>
</dbReference>
<reference evidence="6" key="1">
    <citation type="submission" date="2025-08" db="UniProtKB">
        <authorList>
            <consortium name="RefSeq"/>
        </authorList>
    </citation>
    <scope>IDENTIFICATION</scope>
    <source>
        <tissue evidence="6">Total insect</tissue>
    </source>
</reference>
<name>A0A6P8ZQG3_THRPL</name>
<dbReference type="PANTHER" id="PTHR45639:SF34">
    <property type="entry name" value="CHAPERONE PROTEIN DNAK"/>
    <property type="match status" value="1"/>
</dbReference>
<dbReference type="InParanoid" id="A0A6P8ZQG3"/>
<evidence type="ECO:0000313" key="6">
    <source>
        <dbReference type="RefSeq" id="XP_034245804.1"/>
    </source>
</evidence>
<feature type="coiled-coil region" evidence="4">
    <location>
        <begin position="948"/>
        <end position="978"/>
    </location>
</feature>
<dbReference type="Gene3D" id="3.30.420.40">
    <property type="match status" value="2"/>
</dbReference>
<evidence type="ECO:0000256" key="2">
    <source>
        <dbReference type="ARBA" id="ARBA00022741"/>
    </source>
</evidence>
<dbReference type="Gene3D" id="3.30.30.30">
    <property type="match status" value="1"/>
</dbReference>